<feature type="binding site" evidence="15">
    <location>
        <begin position="75"/>
        <end position="76"/>
    </location>
    <ligand>
        <name>GTP</name>
        <dbReference type="ChEBI" id="CHEBI:37565"/>
    </ligand>
</feature>
<evidence type="ECO:0000256" key="14">
    <source>
        <dbReference type="PIRNR" id="PIRNR028980"/>
    </source>
</evidence>
<keyword evidence="10 14" id="KW-0460">Magnesium</keyword>
<evidence type="ECO:0000256" key="7">
    <source>
        <dbReference type="ARBA" id="ARBA00022695"/>
    </source>
</evidence>
<sequence>MAKSRFEYVKHFEADDRLLPHCWIVVRVDGKGFTSFAEEHAFEKPNDVRALGLMDKCAREVMQVFDDIRLAYGESDEYSFVFSKTSILYGRRSSKLVSLVTSCFTSSYVRFWAQFFPETELRRTPIFDGRAVCYPTDAILRDYLAWRQADTHINNQYNTCFWALVKSGKSRAEANQALQGTQTAFKNELLYTTFGINYSTLPAIFRKGSVILRTKSSRVVDHLVDGTPVEQETNAPTVCHDDIISNSFWDQHPELLA</sequence>
<evidence type="ECO:0000256" key="8">
    <source>
        <dbReference type="ARBA" id="ARBA00022723"/>
    </source>
</evidence>
<dbReference type="InterPro" id="IPR025845">
    <property type="entry name" value="Thg1_C_dom"/>
</dbReference>
<dbReference type="FunFam" id="3.30.70.3000:FF:000002">
    <property type="entry name" value="tRNA(His) guanylyltransferase 1"/>
    <property type="match status" value="1"/>
</dbReference>
<evidence type="ECO:0000256" key="16">
    <source>
        <dbReference type="PIRSR" id="PIRSR028980-2"/>
    </source>
</evidence>
<evidence type="ECO:0000256" key="11">
    <source>
        <dbReference type="ARBA" id="ARBA00023134"/>
    </source>
</evidence>
<comment type="similarity">
    <text evidence="3 14">Belongs to the tRNA(His) guanylyltransferase family.</text>
</comment>
<accession>A0AAV1IE19</accession>
<keyword evidence="20" id="KW-1185">Reference proteome</keyword>
<feature type="domain" description="Thg1 C-terminal" evidence="18">
    <location>
        <begin position="139"/>
        <end position="221"/>
    </location>
</feature>
<dbReference type="PIRSF" id="PIRSF028980">
    <property type="entry name" value="tRNAHis_guanylyltransferase"/>
    <property type="match status" value="1"/>
</dbReference>
<feature type="binding site" evidence="16">
    <location>
        <position position="29"/>
    </location>
    <ligand>
        <name>Mg(2+)</name>
        <dbReference type="ChEBI" id="CHEBI:18420"/>
        <label>1</label>
        <note>catalytic</note>
    </ligand>
</feature>
<evidence type="ECO:0000256" key="12">
    <source>
        <dbReference type="ARBA" id="ARBA00023242"/>
    </source>
</evidence>
<evidence type="ECO:0000256" key="6">
    <source>
        <dbReference type="ARBA" id="ARBA00022694"/>
    </source>
</evidence>
<comment type="function">
    <text evidence="1 14">Adds a GMP to the 5'-end of tRNA(His) after transcription and RNase P cleavage.</text>
</comment>
<keyword evidence="12" id="KW-0539">Nucleus</keyword>
<feature type="binding site" evidence="16">
    <location>
        <position position="76"/>
    </location>
    <ligand>
        <name>Mg(2+)</name>
        <dbReference type="ChEBI" id="CHEBI:18420"/>
        <label>2</label>
        <note>catalytic</note>
    </ligand>
</feature>
<proteinExistence type="inferred from homology"/>
<dbReference type="Pfam" id="PF04446">
    <property type="entry name" value="Thg1"/>
    <property type="match status" value="1"/>
</dbReference>
<feature type="binding site" evidence="16">
    <location>
        <position position="30"/>
    </location>
    <ligand>
        <name>Mg(2+)</name>
        <dbReference type="ChEBI" id="CHEBI:18420"/>
        <label>1</label>
        <note>catalytic</note>
    </ligand>
</feature>
<evidence type="ECO:0000256" key="9">
    <source>
        <dbReference type="ARBA" id="ARBA00022741"/>
    </source>
</evidence>
<dbReference type="GO" id="GO:0005654">
    <property type="term" value="C:nucleoplasm"/>
    <property type="evidence" value="ECO:0007669"/>
    <property type="project" value="UniProtKB-ARBA"/>
</dbReference>
<dbReference type="EC" id="2.7.7.79" evidence="4 14"/>
<dbReference type="InterPro" id="IPR024956">
    <property type="entry name" value="tRNAHis_GuaTrfase_cat"/>
</dbReference>
<evidence type="ECO:0000256" key="4">
    <source>
        <dbReference type="ARBA" id="ARBA00012511"/>
    </source>
</evidence>
<reference evidence="19 20" key="1">
    <citation type="submission" date="2023-10" db="EMBL/GenBank/DDBJ databases">
        <authorList>
            <person name="Maclean D."/>
            <person name="Macfadyen A."/>
        </authorList>
    </citation>
    <scope>NUCLEOTIDE SEQUENCE [LARGE SCALE GENOMIC DNA]</scope>
</reference>
<evidence type="ECO:0000259" key="18">
    <source>
        <dbReference type="Pfam" id="PF14413"/>
    </source>
</evidence>
<keyword evidence="9 14" id="KW-0547">Nucleotide-binding</keyword>
<feature type="domain" description="tRNAHis guanylyltransferase catalytic" evidence="17">
    <location>
        <begin position="6"/>
        <end position="135"/>
    </location>
</feature>
<dbReference type="EMBL" id="CAUYUE010000010">
    <property type="protein sequence ID" value="CAK0784138.1"/>
    <property type="molecule type" value="Genomic_DNA"/>
</dbReference>
<dbReference type="GO" id="GO:0000287">
    <property type="term" value="F:magnesium ion binding"/>
    <property type="evidence" value="ECO:0007669"/>
    <property type="project" value="UniProtKB-UniRule"/>
</dbReference>
<keyword evidence="8 14" id="KW-0479">Metal-binding</keyword>
<evidence type="ECO:0000256" key="3">
    <source>
        <dbReference type="ARBA" id="ARBA00010113"/>
    </source>
</evidence>
<evidence type="ECO:0000313" key="19">
    <source>
        <dbReference type="EMBL" id="CAK0784138.1"/>
    </source>
</evidence>
<keyword evidence="6 14" id="KW-0819">tRNA processing</keyword>
<evidence type="ECO:0000256" key="15">
    <source>
        <dbReference type="PIRSR" id="PIRSR028980-1"/>
    </source>
</evidence>
<keyword evidence="11 14" id="KW-0342">GTP-binding</keyword>
<keyword evidence="5 14" id="KW-0808">Transferase</keyword>
<evidence type="ECO:0000256" key="1">
    <source>
        <dbReference type="ARBA" id="ARBA00002939"/>
    </source>
</evidence>
<protein>
    <recommendedName>
        <fullName evidence="4 14">tRNA(His) guanylyltransferase</fullName>
        <ecNumber evidence="4 14">2.7.7.79</ecNumber>
    </recommendedName>
    <alternativeName>
        <fullName evidence="14">tRNA-histidine guanylyltransferase</fullName>
    </alternativeName>
</protein>
<evidence type="ECO:0000259" key="17">
    <source>
        <dbReference type="Pfam" id="PF04446"/>
    </source>
</evidence>
<gene>
    <name evidence="19" type="ORF">CVIRNUC_007341</name>
</gene>
<evidence type="ECO:0000256" key="13">
    <source>
        <dbReference type="ARBA" id="ARBA00047281"/>
    </source>
</evidence>
<comment type="catalytic activity">
    <reaction evidence="13 14">
        <text>a 5'-end ribonucleotide-tRNA(His) + GTP + ATP + H2O = a 5'-end phospho-guanosine-ribonucleotide-tRNA(His) + AMP + 2 diphosphate + H(+)</text>
        <dbReference type="Rhea" id="RHEA:54564"/>
        <dbReference type="Rhea" id="RHEA-COMP:14193"/>
        <dbReference type="Rhea" id="RHEA-COMP:14917"/>
        <dbReference type="ChEBI" id="CHEBI:15377"/>
        <dbReference type="ChEBI" id="CHEBI:15378"/>
        <dbReference type="ChEBI" id="CHEBI:30616"/>
        <dbReference type="ChEBI" id="CHEBI:33019"/>
        <dbReference type="ChEBI" id="CHEBI:37565"/>
        <dbReference type="ChEBI" id="CHEBI:138282"/>
        <dbReference type="ChEBI" id="CHEBI:141847"/>
        <dbReference type="ChEBI" id="CHEBI:456215"/>
        <dbReference type="EC" id="2.7.7.79"/>
    </reaction>
</comment>
<dbReference type="Gene3D" id="3.30.70.3000">
    <property type="match status" value="1"/>
</dbReference>
<feature type="binding site" evidence="16">
    <location>
        <position position="76"/>
    </location>
    <ligand>
        <name>Mg(2+)</name>
        <dbReference type="ChEBI" id="CHEBI:18420"/>
        <label>1</label>
        <note>catalytic</note>
    </ligand>
</feature>
<evidence type="ECO:0000256" key="10">
    <source>
        <dbReference type="ARBA" id="ARBA00022842"/>
    </source>
</evidence>
<dbReference type="GO" id="GO:0008193">
    <property type="term" value="F:tRNA guanylyltransferase activity"/>
    <property type="evidence" value="ECO:0007669"/>
    <property type="project" value="UniProtKB-UniRule"/>
</dbReference>
<organism evidence="19 20">
    <name type="scientific">Coccomyxa viridis</name>
    <dbReference type="NCBI Taxonomy" id="1274662"/>
    <lineage>
        <taxon>Eukaryota</taxon>
        <taxon>Viridiplantae</taxon>
        <taxon>Chlorophyta</taxon>
        <taxon>core chlorophytes</taxon>
        <taxon>Trebouxiophyceae</taxon>
        <taxon>Trebouxiophyceae incertae sedis</taxon>
        <taxon>Coccomyxaceae</taxon>
        <taxon>Coccomyxa</taxon>
    </lineage>
</organism>
<evidence type="ECO:0000256" key="5">
    <source>
        <dbReference type="ARBA" id="ARBA00022679"/>
    </source>
</evidence>
<dbReference type="Proteomes" id="UP001314263">
    <property type="component" value="Unassembled WGS sequence"/>
</dbReference>
<feature type="binding site" evidence="16">
    <location>
        <position position="29"/>
    </location>
    <ligand>
        <name>Mg(2+)</name>
        <dbReference type="ChEBI" id="CHEBI:18420"/>
        <label>2</label>
        <note>catalytic</note>
    </ligand>
</feature>
<dbReference type="PANTHER" id="PTHR12729">
    <property type="entry name" value="TRNA(HIS) GUANYLYLTRANSFERASE-RELATED"/>
    <property type="match status" value="1"/>
</dbReference>
<dbReference type="AlphaFoldDB" id="A0AAV1IE19"/>
<dbReference type="InterPro" id="IPR007537">
    <property type="entry name" value="tRNAHis_GuaTrfase_Thg1"/>
</dbReference>
<comment type="caution">
    <text evidence="19">The sequence shown here is derived from an EMBL/GenBank/DDBJ whole genome shotgun (WGS) entry which is preliminary data.</text>
</comment>
<name>A0AAV1IE19_9CHLO</name>
<dbReference type="GO" id="GO:0005525">
    <property type="term" value="F:GTP binding"/>
    <property type="evidence" value="ECO:0007669"/>
    <property type="project" value="UniProtKB-UniRule"/>
</dbReference>
<dbReference type="InterPro" id="IPR038469">
    <property type="entry name" value="tRNAHis_GuaTrfase_Thg1_sf"/>
</dbReference>
<dbReference type="PANTHER" id="PTHR12729:SF6">
    <property type="entry name" value="TRNA(HIS) GUANYLYLTRANSFERASE-RELATED"/>
    <property type="match status" value="1"/>
</dbReference>
<dbReference type="Pfam" id="PF14413">
    <property type="entry name" value="Thg1C"/>
    <property type="match status" value="1"/>
</dbReference>
<comment type="cofactor">
    <cofactor evidence="16">
        <name>Mg(2+)</name>
        <dbReference type="ChEBI" id="CHEBI:18420"/>
    </cofactor>
    <text evidence="16">Binds 2 magnesium ions per subunit.</text>
</comment>
<comment type="subcellular location">
    <subcellularLocation>
        <location evidence="2">Nucleus</location>
    </subcellularLocation>
</comment>
<evidence type="ECO:0000313" key="20">
    <source>
        <dbReference type="Proteomes" id="UP001314263"/>
    </source>
</evidence>
<keyword evidence="7 14" id="KW-0548">Nucleotidyltransferase</keyword>
<dbReference type="GO" id="GO:0006400">
    <property type="term" value="P:tRNA modification"/>
    <property type="evidence" value="ECO:0007669"/>
    <property type="project" value="UniProtKB-UniRule"/>
</dbReference>
<evidence type="ECO:0000256" key="2">
    <source>
        <dbReference type="ARBA" id="ARBA00004123"/>
    </source>
</evidence>